<dbReference type="PROSITE" id="PS00194">
    <property type="entry name" value="THIOREDOXIN_1"/>
    <property type="match status" value="1"/>
</dbReference>
<dbReference type="GO" id="GO:0016491">
    <property type="term" value="F:oxidoreductase activity"/>
    <property type="evidence" value="ECO:0007669"/>
    <property type="project" value="InterPro"/>
</dbReference>
<feature type="signal peptide" evidence="3">
    <location>
        <begin position="1"/>
        <end position="19"/>
    </location>
</feature>
<dbReference type="SUPFAM" id="SSF52833">
    <property type="entry name" value="Thioredoxin-like"/>
    <property type="match status" value="1"/>
</dbReference>
<dbReference type="InterPro" id="IPR017937">
    <property type="entry name" value="Thioredoxin_CS"/>
</dbReference>
<evidence type="ECO:0000313" key="6">
    <source>
        <dbReference type="Proteomes" id="UP001144396"/>
    </source>
</evidence>
<dbReference type="RefSeq" id="WP_281883805.1">
    <property type="nucleotide sequence ID" value="NZ_BSDP01000001.1"/>
</dbReference>
<dbReference type="PROSITE" id="PS51257">
    <property type="entry name" value="PROKAR_LIPOPROTEIN"/>
    <property type="match status" value="1"/>
</dbReference>
<evidence type="ECO:0000256" key="2">
    <source>
        <dbReference type="ARBA" id="ARBA00022748"/>
    </source>
</evidence>
<dbReference type="InterPro" id="IPR050553">
    <property type="entry name" value="Thioredoxin_ResA/DsbE_sf"/>
</dbReference>
<keyword evidence="6" id="KW-1185">Reference proteome</keyword>
<dbReference type="PANTHER" id="PTHR42852:SF17">
    <property type="entry name" value="THIOREDOXIN-LIKE PROTEIN HI_1115"/>
    <property type="match status" value="1"/>
</dbReference>
<evidence type="ECO:0000259" key="4">
    <source>
        <dbReference type="PROSITE" id="PS51352"/>
    </source>
</evidence>
<dbReference type="EMBL" id="BSDP01000001">
    <property type="protein sequence ID" value="GLI27335.1"/>
    <property type="molecule type" value="Genomic_DNA"/>
</dbReference>
<sequence>MRRAIAAAALLVVALTGCAATTAAPEPVTTGEVVDYGFEGVTLDGAAFDGAELQGAPAVLWFWAPWCPTCRAQSGNVSALAEQYAGEVAVVGVGGLDDGPAITEYANGVPHVTHLLDPEGEVWRHFEVARQSTYTVLDADGAIVFEGYLADDALNELVAGLAEG</sequence>
<dbReference type="GO" id="GO:0030313">
    <property type="term" value="C:cell envelope"/>
    <property type="evidence" value="ECO:0007669"/>
    <property type="project" value="UniProtKB-SubCell"/>
</dbReference>
<dbReference type="Proteomes" id="UP001144396">
    <property type="component" value="Unassembled WGS sequence"/>
</dbReference>
<dbReference type="Pfam" id="PF08534">
    <property type="entry name" value="Redoxin"/>
    <property type="match status" value="1"/>
</dbReference>
<protein>
    <submittedName>
        <fullName evidence="5">Thiol:disulfide interchange protein</fullName>
    </submittedName>
</protein>
<gene>
    <name evidence="5" type="primary">dsbF</name>
    <name evidence="5" type="ORF">ARHIZOSPH14_15770</name>
</gene>
<dbReference type="Gene3D" id="3.40.30.10">
    <property type="entry name" value="Glutaredoxin"/>
    <property type="match status" value="1"/>
</dbReference>
<proteinExistence type="predicted"/>
<feature type="chain" id="PRO_5040907726" evidence="3">
    <location>
        <begin position="20"/>
        <end position="164"/>
    </location>
</feature>
<organism evidence="5 6">
    <name type="scientific">Agromyces rhizosphaerae</name>
    <dbReference type="NCBI Taxonomy" id="88374"/>
    <lineage>
        <taxon>Bacteria</taxon>
        <taxon>Bacillati</taxon>
        <taxon>Actinomycetota</taxon>
        <taxon>Actinomycetes</taxon>
        <taxon>Micrococcales</taxon>
        <taxon>Microbacteriaceae</taxon>
        <taxon>Agromyces</taxon>
    </lineage>
</organism>
<dbReference type="InterPro" id="IPR013740">
    <property type="entry name" value="Redoxin"/>
</dbReference>
<dbReference type="PANTHER" id="PTHR42852">
    <property type="entry name" value="THIOL:DISULFIDE INTERCHANGE PROTEIN DSBE"/>
    <property type="match status" value="1"/>
</dbReference>
<evidence type="ECO:0000256" key="1">
    <source>
        <dbReference type="ARBA" id="ARBA00004196"/>
    </source>
</evidence>
<keyword evidence="2" id="KW-0201">Cytochrome c-type biogenesis</keyword>
<dbReference type="InterPro" id="IPR013766">
    <property type="entry name" value="Thioredoxin_domain"/>
</dbReference>
<comment type="caution">
    <text evidence="5">The sequence shown here is derived from an EMBL/GenBank/DDBJ whole genome shotgun (WGS) entry which is preliminary data.</text>
</comment>
<keyword evidence="3" id="KW-0732">Signal</keyword>
<evidence type="ECO:0000313" key="5">
    <source>
        <dbReference type="EMBL" id="GLI27335.1"/>
    </source>
</evidence>
<dbReference type="PROSITE" id="PS51352">
    <property type="entry name" value="THIOREDOXIN_2"/>
    <property type="match status" value="1"/>
</dbReference>
<evidence type="ECO:0000256" key="3">
    <source>
        <dbReference type="SAM" id="SignalP"/>
    </source>
</evidence>
<dbReference type="InterPro" id="IPR036249">
    <property type="entry name" value="Thioredoxin-like_sf"/>
</dbReference>
<dbReference type="AlphaFoldDB" id="A0A9W6CX87"/>
<feature type="domain" description="Thioredoxin" evidence="4">
    <location>
        <begin position="14"/>
        <end position="163"/>
    </location>
</feature>
<dbReference type="GO" id="GO:0017004">
    <property type="term" value="P:cytochrome complex assembly"/>
    <property type="evidence" value="ECO:0007669"/>
    <property type="project" value="UniProtKB-KW"/>
</dbReference>
<comment type="subcellular location">
    <subcellularLocation>
        <location evidence="1">Cell envelope</location>
    </subcellularLocation>
</comment>
<name>A0A9W6CX87_9MICO</name>
<accession>A0A9W6CX87</accession>
<reference evidence="5" key="1">
    <citation type="submission" date="2022-12" db="EMBL/GenBank/DDBJ databases">
        <title>Reference genome sequencing for broad-spectrum identification of bacterial and archaeal isolates by mass spectrometry.</title>
        <authorList>
            <person name="Sekiguchi Y."/>
            <person name="Tourlousse D.M."/>
        </authorList>
    </citation>
    <scope>NUCLEOTIDE SEQUENCE</scope>
    <source>
        <strain evidence="5">14</strain>
    </source>
</reference>